<accession>A0ABV8MNQ5</accession>
<sequence length="143" mass="15014">MQILARPQTLLSALCLGVFLHTAVFADSAVVVNPVEAEKPAAAAQTETAPQAAPSAPAAAPAQARPANLLAAALPMTYAKPRTQRQVGTWSYAVEKMARAKGCHGGAWVTDKRDHEATYEVSCDSGSKYVAVCTSRGECLMVE</sequence>
<organism evidence="2 3">
    <name type="scientific">Chitinimonas lacunae</name>
    <dbReference type="NCBI Taxonomy" id="1963018"/>
    <lineage>
        <taxon>Bacteria</taxon>
        <taxon>Pseudomonadati</taxon>
        <taxon>Pseudomonadota</taxon>
        <taxon>Betaproteobacteria</taxon>
        <taxon>Neisseriales</taxon>
        <taxon>Chitinibacteraceae</taxon>
        <taxon>Chitinimonas</taxon>
    </lineage>
</organism>
<name>A0ABV8MNQ5_9NEIS</name>
<proteinExistence type="predicted"/>
<evidence type="ECO:0008006" key="4">
    <source>
        <dbReference type="Google" id="ProtNLM"/>
    </source>
</evidence>
<feature type="signal peptide" evidence="1">
    <location>
        <begin position="1"/>
        <end position="26"/>
    </location>
</feature>
<gene>
    <name evidence="2" type="ORF">ACFOW7_10690</name>
</gene>
<dbReference type="Proteomes" id="UP001595791">
    <property type="component" value="Unassembled WGS sequence"/>
</dbReference>
<feature type="chain" id="PRO_5045062320" description="Surface antigen domain-containing protein" evidence="1">
    <location>
        <begin position="27"/>
        <end position="143"/>
    </location>
</feature>
<evidence type="ECO:0000313" key="2">
    <source>
        <dbReference type="EMBL" id="MFC4159812.1"/>
    </source>
</evidence>
<dbReference type="RefSeq" id="WP_378163970.1">
    <property type="nucleotide sequence ID" value="NZ_JBHSBU010000001.1"/>
</dbReference>
<dbReference type="EMBL" id="JBHSBU010000001">
    <property type="protein sequence ID" value="MFC4159812.1"/>
    <property type="molecule type" value="Genomic_DNA"/>
</dbReference>
<comment type="caution">
    <text evidence="2">The sequence shown here is derived from an EMBL/GenBank/DDBJ whole genome shotgun (WGS) entry which is preliminary data.</text>
</comment>
<keyword evidence="3" id="KW-1185">Reference proteome</keyword>
<evidence type="ECO:0000256" key="1">
    <source>
        <dbReference type="SAM" id="SignalP"/>
    </source>
</evidence>
<reference evidence="3" key="1">
    <citation type="journal article" date="2019" name="Int. J. Syst. Evol. Microbiol.">
        <title>The Global Catalogue of Microorganisms (GCM) 10K type strain sequencing project: providing services to taxonomists for standard genome sequencing and annotation.</title>
        <authorList>
            <consortium name="The Broad Institute Genomics Platform"/>
            <consortium name="The Broad Institute Genome Sequencing Center for Infectious Disease"/>
            <person name="Wu L."/>
            <person name="Ma J."/>
        </authorList>
    </citation>
    <scope>NUCLEOTIDE SEQUENCE [LARGE SCALE GENOMIC DNA]</scope>
    <source>
        <strain evidence="3">LMG 29894</strain>
    </source>
</reference>
<evidence type="ECO:0000313" key="3">
    <source>
        <dbReference type="Proteomes" id="UP001595791"/>
    </source>
</evidence>
<protein>
    <recommendedName>
        <fullName evidence="4">Surface antigen domain-containing protein</fullName>
    </recommendedName>
</protein>
<keyword evidence="1" id="KW-0732">Signal</keyword>